<keyword evidence="5" id="KW-0378">Hydrolase</keyword>
<keyword evidence="7 13" id="KW-1133">Transmembrane helix</keyword>
<dbReference type="EMBL" id="FZOC01000003">
    <property type="protein sequence ID" value="SNR87050.1"/>
    <property type="molecule type" value="Genomic_DNA"/>
</dbReference>
<organism evidence="14 15">
    <name type="scientific">Humidesulfovibrio mexicanus</name>
    <dbReference type="NCBI Taxonomy" id="147047"/>
    <lineage>
        <taxon>Bacteria</taxon>
        <taxon>Pseudomonadati</taxon>
        <taxon>Thermodesulfobacteriota</taxon>
        <taxon>Desulfovibrionia</taxon>
        <taxon>Desulfovibrionales</taxon>
        <taxon>Desulfovibrionaceae</taxon>
        <taxon>Humidesulfovibrio</taxon>
    </lineage>
</organism>
<dbReference type="Pfam" id="PF00332">
    <property type="entry name" value="Glyco_hydro_17"/>
    <property type="match status" value="1"/>
</dbReference>
<keyword evidence="15" id="KW-1185">Reference proteome</keyword>
<dbReference type="OrthoDB" id="5352625at2"/>
<evidence type="ECO:0000256" key="9">
    <source>
        <dbReference type="ARBA" id="ARBA00053004"/>
    </source>
</evidence>
<evidence type="ECO:0000256" key="8">
    <source>
        <dbReference type="ARBA" id="ARBA00023136"/>
    </source>
</evidence>
<keyword evidence="3" id="KW-0808">Transferase</keyword>
<dbReference type="Gene3D" id="3.90.550.10">
    <property type="entry name" value="Spore Coat Polysaccharide Biosynthesis Protein SpsA, Chain A"/>
    <property type="match status" value="1"/>
</dbReference>
<dbReference type="SUPFAM" id="SSF51445">
    <property type="entry name" value="(Trans)glycosidases"/>
    <property type="match status" value="1"/>
</dbReference>
<evidence type="ECO:0000256" key="3">
    <source>
        <dbReference type="ARBA" id="ARBA00022679"/>
    </source>
</evidence>
<dbReference type="FunFam" id="3.90.550.10:FF:000164">
    <property type="entry name" value="Beta-(1-3)-glucosyl transferase"/>
    <property type="match status" value="1"/>
</dbReference>
<dbReference type="GO" id="GO:0005886">
    <property type="term" value="C:plasma membrane"/>
    <property type="evidence" value="ECO:0007669"/>
    <property type="project" value="TreeGrafter"/>
</dbReference>
<keyword evidence="6" id="KW-0460">Magnesium</keyword>
<evidence type="ECO:0000256" key="1">
    <source>
        <dbReference type="ARBA" id="ARBA00004141"/>
    </source>
</evidence>
<dbReference type="AlphaFoldDB" id="A0A238ZUM5"/>
<evidence type="ECO:0000256" key="5">
    <source>
        <dbReference type="ARBA" id="ARBA00022801"/>
    </source>
</evidence>
<evidence type="ECO:0000256" key="2">
    <source>
        <dbReference type="ARBA" id="ARBA00022676"/>
    </source>
</evidence>
<dbReference type="EC" id="2.4.1.336" evidence="10"/>
<dbReference type="InterPro" id="IPR000490">
    <property type="entry name" value="Glyco_hydro_17"/>
</dbReference>
<dbReference type="Proteomes" id="UP000198324">
    <property type="component" value="Unassembled WGS sequence"/>
</dbReference>
<protein>
    <recommendedName>
        <fullName evidence="11">Beta-monoglucosyldiacylglycerol synthase</fullName>
        <ecNumber evidence="10">2.4.1.336</ecNumber>
    </recommendedName>
    <alternativeName>
        <fullName evidence="12">UDP-glucose:1,2-diacylglycerol 3-beta-D-glucosyltransferase</fullName>
    </alternativeName>
</protein>
<name>A0A238ZUM5_9BACT</name>
<evidence type="ECO:0000256" key="12">
    <source>
        <dbReference type="ARBA" id="ARBA00078564"/>
    </source>
</evidence>
<feature type="transmembrane region" description="Helical" evidence="13">
    <location>
        <begin position="339"/>
        <end position="357"/>
    </location>
</feature>
<keyword evidence="4 13" id="KW-0812">Transmembrane</keyword>
<comment type="catalytic activity">
    <reaction evidence="9">
        <text>a 1,2-diacyl-sn-glycerol + UDP-alpha-D-glucose = a 1,2-diacyl-3-O-(beta-D-glucopyranosyl)-sn-glycerol + UDP + H(+)</text>
        <dbReference type="Rhea" id="RHEA:17285"/>
        <dbReference type="ChEBI" id="CHEBI:15378"/>
        <dbReference type="ChEBI" id="CHEBI:17815"/>
        <dbReference type="ChEBI" id="CHEBI:58223"/>
        <dbReference type="ChEBI" id="CHEBI:58885"/>
        <dbReference type="ChEBI" id="CHEBI:75799"/>
        <dbReference type="EC" id="2.4.1.336"/>
    </reaction>
</comment>
<feature type="transmembrane region" description="Helical" evidence="13">
    <location>
        <begin position="716"/>
        <end position="736"/>
    </location>
</feature>
<dbReference type="PANTHER" id="PTHR43867:SF4">
    <property type="entry name" value="BETA-(1-3)-GLUCOSYL TRANSFERASE"/>
    <property type="match status" value="1"/>
</dbReference>
<feature type="transmembrane region" description="Helical" evidence="13">
    <location>
        <begin position="369"/>
        <end position="388"/>
    </location>
</feature>
<evidence type="ECO:0000256" key="6">
    <source>
        <dbReference type="ARBA" id="ARBA00022842"/>
    </source>
</evidence>
<reference evidence="14 15" key="1">
    <citation type="submission" date="2017-06" db="EMBL/GenBank/DDBJ databases">
        <authorList>
            <person name="Kim H.J."/>
            <person name="Triplett B.A."/>
        </authorList>
    </citation>
    <scope>NUCLEOTIDE SEQUENCE [LARGE SCALE GENOMIC DNA]</scope>
    <source>
        <strain evidence="14 15">DSM 13116</strain>
    </source>
</reference>
<gene>
    <name evidence="14" type="ORF">SAMN04488503_1623</name>
</gene>
<feature type="transmembrane region" description="Helical" evidence="13">
    <location>
        <begin position="823"/>
        <end position="849"/>
    </location>
</feature>
<keyword evidence="2" id="KW-0328">Glycosyltransferase</keyword>
<evidence type="ECO:0000256" key="13">
    <source>
        <dbReference type="SAM" id="Phobius"/>
    </source>
</evidence>
<feature type="transmembrane region" description="Helical" evidence="13">
    <location>
        <begin position="308"/>
        <end position="327"/>
    </location>
</feature>
<dbReference type="RefSeq" id="WP_089273567.1">
    <property type="nucleotide sequence ID" value="NZ_FZOC01000003.1"/>
</dbReference>
<sequence>MRKNALIVLIVFAVNLGLWAWFNRPAEQQLDFTGQVKAVSFSPYRADQDPLVNKFPTAQQIEEDIVFLKGKAGAIRTYSSMDGMEQIPALADKHGMPVIAGAWLDKRMKRNETEMAGLIKNLHEHKNVTRAIVGNESILRGDFKPAALAEYIRRVKEAAPHVQVSTAEPWHVWINNPELADSVDFIAIHILPYWERVPEEKAIEWSMHRYNQVVKRFPNKHVLVAEIGWPSNGERWGKAKASIANEAKFLRQFMNLAVQQNIDYCVMEAFDQPWKRPLEGVVGAHWGIWTVDRENKIPLVGPILEDSLWPVQWGLSLLSLIPIGFFLYKRKDQPFQGRLFFCLLMQTVVSSMVWIVFTPITVEFLPAETAAWAILLPMQIGLLAVVLINGFEMSEMLWPEGLKRRFFPLRHDADEGLRKVSIHLACCKEPPAMVVETLNSLAALDYPDFEVLVVDNNTHDPALWKPLEEHCAKLGPRFRFFHLEEWPGYKAGALNFALKNTAPDARIIAVVDSDYQVKPGWLRSLTPYFDKPDVAIVQSPQDHRAWEGEPYKTVCAWEYDGFFRIGMVHRNERNAIIQHGTMTMIRKAVMDEVGGWGEWCICEDAELGLRVFERGYQAVYVPESFGQGLTPDTYAGFKSQRFRWAYGAVQILKRHWRQLMPWNKTTGLDNGQKYHFLAGWLPWFADATQIAVLVVSLVWSLGMLALPRYFGTPLSIFLLPPLGAFLFKLFHFMWLYKTRVKCGLWERIGAAVAGLALTHTIAKAIFQGLTTKNKPFLRTPKCEERSAVVRGLMMAREELFVLAALWVAAGGVIARYGTENPDIVTWAVILVVQSAPYLAALCLSLLSVMPNLIPAIARKAAPQCGCELAPAAAQAAGLASIAKDRVKN</sequence>
<dbReference type="Gene3D" id="3.20.20.80">
    <property type="entry name" value="Glycosidases"/>
    <property type="match status" value="1"/>
</dbReference>
<feature type="transmembrane region" description="Helical" evidence="13">
    <location>
        <begin position="799"/>
        <end position="817"/>
    </location>
</feature>
<dbReference type="InterPro" id="IPR017853">
    <property type="entry name" value="GH"/>
</dbReference>
<evidence type="ECO:0000313" key="14">
    <source>
        <dbReference type="EMBL" id="SNR87050.1"/>
    </source>
</evidence>
<dbReference type="GO" id="GO:0005975">
    <property type="term" value="P:carbohydrate metabolic process"/>
    <property type="evidence" value="ECO:0007669"/>
    <property type="project" value="InterPro"/>
</dbReference>
<evidence type="ECO:0000256" key="11">
    <source>
        <dbReference type="ARBA" id="ARBA00068721"/>
    </source>
</evidence>
<accession>A0A238ZUM5</accession>
<evidence type="ECO:0000313" key="15">
    <source>
        <dbReference type="Proteomes" id="UP000198324"/>
    </source>
</evidence>
<evidence type="ECO:0000256" key="4">
    <source>
        <dbReference type="ARBA" id="ARBA00022692"/>
    </source>
</evidence>
<dbReference type="InterPro" id="IPR050321">
    <property type="entry name" value="Glycosyltr_2/OpgH_subfam"/>
</dbReference>
<dbReference type="PANTHER" id="PTHR43867">
    <property type="entry name" value="CELLULOSE SYNTHASE CATALYTIC SUBUNIT A [UDP-FORMING]"/>
    <property type="match status" value="1"/>
</dbReference>
<keyword evidence="8 13" id="KW-0472">Membrane</keyword>
<dbReference type="SUPFAM" id="SSF53448">
    <property type="entry name" value="Nucleotide-diphospho-sugar transferases"/>
    <property type="match status" value="1"/>
</dbReference>
<evidence type="ECO:0000256" key="7">
    <source>
        <dbReference type="ARBA" id="ARBA00022989"/>
    </source>
</evidence>
<dbReference type="InterPro" id="IPR029044">
    <property type="entry name" value="Nucleotide-diphossugar_trans"/>
</dbReference>
<dbReference type="GO" id="GO:0016758">
    <property type="term" value="F:hexosyltransferase activity"/>
    <property type="evidence" value="ECO:0007669"/>
    <property type="project" value="TreeGrafter"/>
</dbReference>
<proteinExistence type="predicted"/>
<dbReference type="Pfam" id="PF13641">
    <property type="entry name" value="Glyco_tranf_2_3"/>
    <property type="match status" value="1"/>
</dbReference>
<evidence type="ECO:0000256" key="10">
    <source>
        <dbReference type="ARBA" id="ARBA00066964"/>
    </source>
</evidence>
<comment type="subcellular location">
    <subcellularLocation>
        <location evidence="1">Membrane</location>
        <topology evidence="1">Multi-pass membrane protein</topology>
    </subcellularLocation>
</comment>
<dbReference type="GO" id="GO:0004553">
    <property type="term" value="F:hydrolase activity, hydrolyzing O-glycosyl compounds"/>
    <property type="evidence" value="ECO:0007669"/>
    <property type="project" value="InterPro"/>
</dbReference>